<evidence type="ECO:0000313" key="2">
    <source>
        <dbReference type="EMBL" id="QHT37299.1"/>
    </source>
</evidence>
<evidence type="ECO:0000256" key="1">
    <source>
        <dbReference type="SAM" id="Phobius"/>
    </source>
</evidence>
<reference evidence="2" key="1">
    <citation type="journal article" date="2020" name="Nature">
        <title>Giant virus diversity and host interactions through global metagenomics.</title>
        <authorList>
            <person name="Schulz F."/>
            <person name="Roux S."/>
            <person name="Paez-Espino D."/>
            <person name="Jungbluth S."/>
            <person name="Walsh D.A."/>
            <person name="Denef V.J."/>
            <person name="McMahon K.D."/>
            <person name="Konstantinidis K.T."/>
            <person name="Eloe-Fadrosh E.A."/>
            <person name="Kyrpides N.C."/>
            <person name="Woyke T."/>
        </authorList>
    </citation>
    <scope>NUCLEOTIDE SEQUENCE</scope>
    <source>
        <strain evidence="2">GVMAG-S-ERX555967-131</strain>
    </source>
</reference>
<keyword evidence="1" id="KW-0812">Transmembrane</keyword>
<feature type="transmembrane region" description="Helical" evidence="1">
    <location>
        <begin position="24"/>
        <end position="46"/>
    </location>
</feature>
<feature type="transmembrane region" description="Helical" evidence="1">
    <location>
        <begin position="292"/>
        <end position="311"/>
    </location>
</feature>
<proteinExistence type="predicted"/>
<feature type="transmembrane region" description="Helical" evidence="1">
    <location>
        <begin position="266"/>
        <end position="283"/>
    </location>
</feature>
<organism evidence="2">
    <name type="scientific">viral metagenome</name>
    <dbReference type="NCBI Taxonomy" id="1070528"/>
    <lineage>
        <taxon>unclassified sequences</taxon>
        <taxon>metagenomes</taxon>
        <taxon>organismal metagenomes</taxon>
    </lineage>
</organism>
<dbReference type="EMBL" id="MN738792">
    <property type="protein sequence ID" value="QHT37299.1"/>
    <property type="molecule type" value="Genomic_DNA"/>
</dbReference>
<keyword evidence="1" id="KW-1133">Transmembrane helix</keyword>
<keyword evidence="1" id="KW-0472">Membrane</keyword>
<sequence>MIKFNLIFKQFLKNRDKILENKQYLSILIYFILFFIMDYFGIFDYYGQSIFRRSINMYRRTDPLNYQNKLKPFCQKYDKILDKNDIIKLQSIKIPETKDFSILTRKNTTTHQCCEKYSKNEIEIIENISEKIRQKYQNKINKKLYYLENNKATIYRYHGNKSHHLWHVDPQNISEIYNIIICIKKKGNISPLQCKNKAGNEYSIHFEEGDGALFTGGTTIHQVPPNDDPNSERTVLSIAFTSDKKISKNKNMSNNLCTYTEGGNNYINIIKIFLSGFLINYILTKISGINHLSYSFILVFYIINLLIAKYIPYYFDIGLGTARSSSIYNNLIILLIFIIASISIKGAMIFSSYFLISDVFFSRKWVEYN</sequence>
<name>A0A6C0F9Q2_9ZZZZ</name>
<dbReference type="AlphaFoldDB" id="A0A6C0F9Q2"/>
<accession>A0A6C0F9Q2</accession>
<protein>
    <submittedName>
        <fullName evidence="2">Uncharacterized protein</fullName>
    </submittedName>
</protein>
<feature type="transmembrane region" description="Helical" evidence="1">
    <location>
        <begin position="331"/>
        <end position="356"/>
    </location>
</feature>